<evidence type="ECO:0000313" key="1">
    <source>
        <dbReference type="EMBL" id="GIH69486.1"/>
    </source>
</evidence>
<organism evidence="1 2">
    <name type="scientific">Sphaerimonospora thailandensis</name>
    <dbReference type="NCBI Taxonomy" id="795644"/>
    <lineage>
        <taxon>Bacteria</taxon>
        <taxon>Bacillati</taxon>
        <taxon>Actinomycetota</taxon>
        <taxon>Actinomycetes</taxon>
        <taxon>Streptosporangiales</taxon>
        <taxon>Streptosporangiaceae</taxon>
        <taxon>Sphaerimonospora</taxon>
    </lineage>
</organism>
<dbReference type="RefSeq" id="WP_204014149.1">
    <property type="nucleotide sequence ID" value="NZ_BOOG01000015.1"/>
</dbReference>
<sequence length="118" mass="13139">MNTPTYQPREVLQFTAPATVVSQTDNVVTLALRLDDGPAELVTVRLDTHMVTLRRTTPADGTPQPGQIWADNRGEHYWATTDGDLIDTKGRRSLWTFIHEGHGPITRVHPKPAKDGDQ</sequence>
<keyword evidence="2" id="KW-1185">Reference proteome</keyword>
<dbReference type="Proteomes" id="UP000610966">
    <property type="component" value="Unassembled WGS sequence"/>
</dbReference>
<dbReference type="AlphaFoldDB" id="A0A8J3R819"/>
<dbReference type="EMBL" id="BOOG01000015">
    <property type="protein sequence ID" value="GIH69486.1"/>
    <property type="molecule type" value="Genomic_DNA"/>
</dbReference>
<evidence type="ECO:0000313" key="2">
    <source>
        <dbReference type="Proteomes" id="UP000610966"/>
    </source>
</evidence>
<comment type="caution">
    <text evidence="1">The sequence shown here is derived from an EMBL/GenBank/DDBJ whole genome shotgun (WGS) entry which is preliminary data.</text>
</comment>
<accession>A0A8J3R819</accession>
<protein>
    <submittedName>
        <fullName evidence="1">Uncharacterized protein</fullName>
    </submittedName>
</protein>
<name>A0A8J3R819_9ACTN</name>
<proteinExistence type="predicted"/>
<reference evidence="1" key="1">
    <citation type="submission" date="2021-01" db="EMBL/GenBank/DDBJ databases">
        <title>Whole genome shotgun sequence of Sphaerimonospora thailandensis NBRC 107569.</title>
        <authorList>
            <person name="Komaki H."/>
            <person name="Tamura T."/>
        </authorList>
    </citation>
    <scope>NUCLEOTIDE SEQUENCE</scope>
    <source>
        <strain evidence="1">NBRC 107569</strain>
    </source>
</reference>
<gene>
    <name evidence="1" type="ORF">Mth01_17390</name>
</gene>